<keyword evidence="7" id="KW-1185">Reference proteome</keyword>
<dbReference type="Pfam" id="PF01081">
    <property type="entry name" value="Aldolase"/>
    <property type="match status" value="1"/>
</dbReference>
<proteinExistence type="inferred from homology"/>
<dbReference type="Proteomes" id="UP000005139">
    <property type="component" value="Unassembled WGS sequence"/>
</dbReference>
<dbReference type="RefSeq" id="WP_007288334.1">
    <property type="nucleotide sequence ID" value="NZ_AAWL01000002.1"/>
</dbReference>
<dbReference type="PANTHER" id="PTHR30246">
    <property type="entry name" value="2-KETO-3-DEOXY-6-PHOSPHOGLUCONATE ALDOLASE"/>
    <property type="match status" value="1"/>
</dbReference>
<keyword evidence="4" id="KW-0456">Lyase</keyword>
<keyword evidence="5" id="KW-0119">Carbohydrate metabolism</keyword>
<dbReference type="PROSITE" id="PS00160">
    <property type="entry name" value="ALDOLASE_KDPG_KHG_2"/>
    <property type="match status" value="1"/>
</dbReference>
<reference evidence="6 7" key="1">
    <citation type="submission" date="2007-01" db="EMBL/GenBank/DDBJ databases">
        <title>Annotation of the draft genome assembly of Thermosinus carboxydivorans Nor1.</title>
        <authorList>
            <consortium name="US DOE Joint Genome Institute (JGI-ORNL)"/>
            <person name="Larimer F."/>
            <person name="Land M."/>
            <person name="Hauser L."/>
        </authorList>
    </citation>
    <scope>NUCLEOTIDE SEQUENCE [LARGE SCALE GENOMIC DNA]</scope>
    <source>
        <strain evidence="6 7">Nor1</strain>
    </source>
</reference>
<dbReference type="NCBIfam" id="TIGR01182">
    <property type="entry name" value="eda"/>
    <property type="match status" value="1"/>
</dbReference>
<dbReference type="PANTHER" id="PTHR30246:SF1">
    <property type="entry name" value="2-DEHYDRO-3-DEOXY-6-PHOSPHOGALACTONATE ALDOLASE-RELATED"/>
    <property type="match status" value="1"/>
</dbReference>
<evidence type="ECO:0000313" key="7">
    <source>
        <dbReference type="Proteomes" id="UP000005139"/>
    </source>
</evidence>
<dbReference type="GO" id="GO:0016829">
    <property type="term" value="F:lyase activity"/>
    <property type="evidence" value="ECO:0007669"/>
    <property type="project" value="UniProtKB-KW"/>
</dbReference>
<dbReference type="CDD" id="cd00452">
    <property type="entry name" value="KDPG_aldolase"/>
    <property type="match status" value="1"/>
</dbReference>
<dbReference type="InterPro" id="IPR031338">
    <property type="entry name" value="KDPG/KHG_AS_2"/>
</dbReference>
<dbReference type="InterPro" id="IPR013785">
    <property type="entry name" value="Aldolase_TIM"/>
</dbReference>
<dbReference type="SUPFAM" id="SSF51569">
    <property type="entry name" value="Aldolase"/>
    <property type="match status" value="1"/>
</dbReference>
<evidence type="ECO:0000256" key="5">
    <source>
        <dbReference type="ARBA" id="ARBA00023277"/>
    </source>
</evidence>
<accession>A1HMS5</accession>
<gene>
    <name evidence="6" type="ORF">TcarDRAFT_2034</name>
</gene>
<dbReference type="EMBL" id="AAWL01000002">
    <property type="protein sequence ID" value="EAX48562.1"/>
    <property type="molecule type" value="Genomic_DNA"/>
</dbReference>
<evidence type="ECO:0000256" key="2">
    <source>
        <dbReference type="ARBA" id="ARBA00006906"/>
    </source>
</evidence>
<comment type="caution">
    <text evidence="6">The sequence shown here is derived from an EMBL/GenBank/DDBJ whole genome shotgun (WGS) entry which is preliminary data.</text>
</comment>
<evidence type="ECO:0000256" key="1">
    <source>
        <dbReference type="ARBA" id="ARBA00004761"/>
    </source>
</evidence>
<dbReference type="eggNOG" id="COG0800">
    <property type="taxonomic scope" value="Bacteria"/>
</dbReference>
<comment type="subunit">
    <text evidence="3">Homotrimer.</text>
</comment>
<reference evidence="6 7" key="2">
    <citation type="submission" date="2007-01" db="EMBL/GenBank/DDBJ databases">
        <title>Sequencing of the draft genome and assembly of Thermosinus carboxydivorans Nor1.</title>
        <authorList>
            <consortium name="US DOE Joint Genome Institute (JGI-PGF)"/>
            <person name="Copeland A."/>
            <person name="Lucas S."/>
            <person name="Lapidus A."/>
            <person name="Barry K."/>
            <person name="Glavina del Rio T."/>
            <person name="Dalin E."/>
            <person name="Tice H."/>
            <person name="Bruce D."/>
            <person name="Pitluck S."/>
            <person name="Richardson P."/>
        </authorList>
    </citation>
    <scope>NUCLEOTIDE SEQUENCE [LARGE SCALE GENOMIC DNA]</scope>
    <source>
        <strain evidence="6 7">Nor1</strain>
    </source>
</reference>
<comment type="similarity">
    <text evidence="2">Belongs to the KHG/KDPG aldolase family.</text>
</comment>
<evidence type="ECO:0000256" key="4">
    <source>
        <dbReference type="ARBA" id="ARBA00023239"/>
    </source>
</evidence>
<dbReference type="Gene3D" id="3.20.20.70">
    <property type="entry name" value="Aldolase class I"/>
    <property type="match status" value="1"/>
</dbReference>
<sequence length="218" mass="23191">MTKTEVVRLIEETGIVAIVRGTRPEEIVKIAEALYAGGIRAIEVTCNTAGYLGMIEALAAVMKGKMAVGAGTVITPSAAQAVIDAGAEFILAPNLDAEVIKVANQYGKIAVPGVTTPTEMVQAYKLGAEIVKLFPAGALGPRYLKEVLGPLNHMKFMPVGGINAENIPAFLKAGAFAFGIGSELVDKQAIAQQNYHLITEKARQFIQLFKELSEGRFF</sequence>
<dbReference type="InterPro" id="IPR000887">
    <property type="entry name" value="Aldlse_KDPG_KHG"/>
</dbReference>
<dbReference type="OrthoDB" id="9802667at2"/>
<organism evidence="6 7">
    <name type="scientific">Thermosinus carboxydivorans Nor1</name>
    <dbReference type="NCBI Taxonomy" id="401526"/>
    <lineage>
        <taxon>Bacteria</taxon>
        <taxon>Bacillati</taxon>
        <taxon>Bacillota</taxon>
        <taxon>Negativicutes</taxon>
        <taxon>Selenomonadales</taxon>
        <taxon>Sporomusaceae</taxon>
        <taxon>Thermosinus</taxon>
    </lineage>
</organism>
<evidence type="ECO:0000256" key="3">
    <source>
        <dbReference type="ARBA" id="ARBA00011233"/>
    </source>
</evidence>
<name>A1HMS5_9FIRM</name>
<dbReference type="AlphaFoldDB" id="A1HMS5"/>
<evidence type="ECO:0000313" key="6">
    <source>
        <dbReference type="EMBL" id="EAX48562.1"/>
    </source>
</evidence>
<protein>
    <submittedName>
        <fullName evidence="6">2-dehydro-3-deoxyphosphogluconate aldolase/4-hydroxy-2-oxoglutarate aldolase</fullName>
    </submittedName>
</protein>
<comment type="pathway">
    <text evidence="1">Carbohydrate acid metabolism.</text>
</comment>